<protein>
    <recommendedName>
        <fullName evidence="6">TAFII28-like protein domain-containing protein</fullName>
    </recommendedName>
</protein>
<evidence type="ECO:0000256" key="5">
    <source>
        <dbReference type="ARBA" id="ARBA00023242"/>
    </source>
</evidence>
<keyword evidence="3" id="KW-0805">Transcription regulation</keyword>
<dbReference type="GO" id="GO:0016251">
    <property type="term" value="F:RNA polymerase II general transcription initiation factor activity"/>
    <property type="evidence" value="ECO:0007669"/>
    <property type="project" value="TreeGrafter"/>
</dbReference>
<comment type="similarity">
    <text evidence="2">Belongs to the TAF11 family.</text>
</comment>
<evidence type="ECO:0000256" key="1">
    <source>
        <dbReference type="ARBA" id="ARBA00004123"/>
    </source>
</evidence>
<dbReference type="PANTHER" id="PTHR13218:SF8">
    <property type="entry name" value="TRANSCRIPTION INITIATION FACTOR TFIID SUBUNIT 11"/>
    <property type="match status" value="1"/>
</dbReference>
<dbReference type="PANTHER" id="PTHR13218">
    <property type="entry name" value="TRANSCRIPTION INITIATION FACTOR TFIID SUBUNIT 11-RELATED"/>
    <property type="match status" value="1"/>
</dbReference>
<name>A0A7S4GK75_9EUGL</name>
<dbReference type="GO" id="GO:0051123">
    <property type="term" value="P:RNA polymerase II preinitiation complex assembly"/>
    <property type="evidence" value="ECO:0007669"/>
    <property type="project" value="InterPro"/>
</dbReference>
<sequence>MDVLRTVPRRQLKPAIPTNLSSATVTRPRKRVHEAVVDEEAPNNKRVTRASDRLGKKLLLNNTAAVDVSLQDDVYAQHPQPTRSVSKELITKISKRMNQEQEGRVTRFRQAHLNRTSVKKVMQDALPVGTTISPTMLLVTAGAAKVFAAQLIETARTVQQQWKDASFSDRDDADGGHQLLRPQHVIEAYRRLQQSNSLPANPQPRQASFLL</sequence>
<organism evidence="7">
    <name type="scientific">Eutreptiella gymnastica</name>
    <dbReference type="NCBI Taxonomy" id="73025"/>
    <lineage>
        <taxon>Eukaryota</taxon>
        <taxon>Discoba</taxon>
        <taxon>Euglenozoa</taxon>
        <taxon>Euglenida</taxon>
        <taxon>Spirocuta</taxon>
        <taxon>Euglenophyceae</taxon>
        <taxon>Eutreptiales</taxon>
        <taxon>Eutreptiaceae</taxon>
        <taxon>Eutreptiella</taxon>
    </lineage>
</organism>
<dbReference type="EMBL" id="HBJA01147731">
    <property type="protein sequence ID" value="CAE0839456.1"/>
    <property type="molecule type" value="Transcribed_RNA"/>
</dbReference>
<gene>
    <name evidence="7" type="ORF">EGYM00163_LOCUS50828</name>
</gene>
<dbReference type="InterPro" id="IPR009072">
    <property type="entry name" value="Histone-fold"/>
</dbReference>
<feature type="domain" description="TAFII28-like protein" evidence="6">
    <location>
        <begin position="94"/>
        <end position="191"/>
    </location>
</feature>
<proteinExistence type="inferred from homology"/>
<keyword evidence="4" id="KW-0804">Transcription</keyword>
<dbReference type="AlphaFoldDB" id="A0A7S4GK75"/>
<evidence type="ECO:0000313" key="7">
    <source>
        <dbReference type="EMBL" id="CAE0839456.1"/>
    </source>
</evidence>
<dbReference type="GO" id="GO:0046982">
    <property type="term" value="F:protein heterodimerization activity"/>
    <property type="evidence" value="ECO:0007669"/>
    <property type="project" value="InterPro"/>
</dbReference>
<dbReference type="InterPro" id="IPR006809">
    <property type="entry name" value="TAFII28_dom"/>
</dbReference>
<dbReference type="Gene3D" id="1.10.20.10">
    <property type="entry name" value="Histone, subunit A"/>
    <property type="match status" value="1"/>
</dbReference>
<dbReference type="InterPro" id="IPR045127">
    <property type="entry name" value="TAF11-like"/>
</dbReference>
<evidence type="ECO:0000256" key="3">
    <source>
        <dbReference type="ARBA" id="ARBA00023015"/>
    </source>
</evidence>
<evidence type="ECO:0000256" key="2">
    <source>
        <dbReference type="ARBA" id="ARBA00009788"/>
    </source>
</evidence>
<accession>A0A7S4GK75</accession>
<dbReference type="SUPFAM" id="SSF47113">
    <property type="entry name" value="Histone-fold"/>
    <property type="match status" value="1"/>
</dbReference>
<comment type="subcellular location">
    <subcellularLocation>
        <location evidence="1">Nucleus</location>
    </subcellularLocation>
</comment>
<dbReference type="Pfam" id="PF04719">
    <property type="entry name" value="TAFII28"/>
    <property type="match status" value="1"/>
</dbReference>
<reference evidence="7" key="1">
    <citation type="submission" date="2021-01" db="EMBL/GenBank/DDBJ databases">
        <authorList>
            <person name="Corre E."/>
            <person name="Pelletier E."/>
            <person name="Niang G."/>
            <person name="Scheremetjew M."/>
            <person name="Finn R."/>
            <person name="Kale V."/>
            <person name="Holt S."/>
            <person name="Cochrane G."/>
            <person name="Meng A."/>
            <person name="Brown T."/>
            <person name="Cohen L."/>
        </authorList>
    </citation>
    <scope>NUCLEOTIDE SEQUENCE</scope>
    <source>
        <strain evidence="7">CCMP1594</strain>
    </source>
</reference>
<dbReference type="GO" id="GO:0005669">
    <property type="term" value="C:transcription factor TFIID complex"/>
    <property type="evidence" value="ECO:0007669"/>
    <property type="project" value="InterPro"/>
</dbReference>
<evidence type="ECO:0000259" key="6">
    <source>
        <dbReference type="Pfam" id="PF04719"/>
    </source>
</evidence>
<keyword evidence="5" id="KW-0539">Nucleus</keyword>
<evidence type="ECO:0000256" key="4">
    <source>
        <dbReference type="ARBA" id="ARBA00023163"/>
    </source>
</evidence>
<dbReference type="CDD" id="cd08048">
    <property type="entry name" value="HFD_TAF11"/>
    <property type="match status" value="1"/>
</dbReference>